<organism evidence="7 8">
    <name type="scientific">Gloeothece verrucosa (strain PCC 7822)</name>
    <name type="common">Cyanothece sp. (strain PCC 7822)</name>
    <dbReference type="NCBI Taxonomy" id="497965"/>
    <lineage>
        <taxon>Bacteria</taxon>
        <taxon>Bacillati</taxon>
        <taxon>Cyanobacteriota</taxon>
        <taxon>Cyanophyceae</taxon>
        <taxon>Oscillatoriophycideae</taxon>
        <taxon>Chroococcales</taxon>
        <taxon>Aphanothecaceae</taxon>
        <taxon>Gloeothece</taxon>
        <taxon>Gloeothece verrucosa</taxon>
    </lineage>
</organism>
<dbReference type="InterPro" id="IPR022791">
    <property type="entry name" value="L-PG_synthase/AglD"/>
</dbReference>
<sequence length="308" mass="33760">MKAIKPYLRWLIFGGTLFFILKTLKDHWQQVASVRLETQGWWLLILAAMITFFAHTWSGWVWTWILKIFKQPVNPRWAVCVYLKTNLAKYLPGNVWHFYGRISAVHKVGGSLEAASVSVLLEPVLMAAAALSIAVVSSGLGLIKSQGNNPILLCEFLALIAVLLGIHPYILNPLMKRLSRLKNPGHSISSVQIDSYPLLPLLGEIGFLGFRGIGFIVTLMALMTVNPIYLPQLISVFSLAWLLGLIVPGAPGGLGVFEATMIALLNRQDFPVAIILSAVALYRLISILAEVAGAGFGSFSQIQVSKTP</sequence>
<dbReference type="EMBL" id="CP002198">
    <property type="protein sequence ID" value="ADN14142.1"/>
    <property type="molecule type" value="Genomic_DNA"/>
</dbReference>
<evidence type="ECO:0000256" key="6">
    <source>
        <dbReference type="SAM" id="Phobius"/>
    </source>
</evidence>
<feature type="transmembrane region" description="Helical" evidence="6">
    <location>
        <begin position="6"/>
        <end position="21"/>
    </location>
</feature>
<accession>E0UDF1</accession>
<keyword evidence="2" id="KW-1003">Cell membrane</keyword>
<gene>
    <name evidence="7" type="ordered locus">Cyan7822_2163</name>
</gene>
<dbReference type="Proteomes" id="UP000008206">
    <property type="component" value="Chromosome"/>
</dbReference>
<reference evidence="8" key="1">
    <citation type="journal article" date="2011" name="MBio">
        <title>Novel metabolic attributes of the genus Cyanothece, comprising a group of unicellular nitrogen-fixing Cyanobacteria.</title>
        <authorList>
            <person name="Bandyopadhyay A."/>
            <person name="Elvitigala T."/>
            <person name="Welsh E."/>
            <person name="Stockel J."/>
            <person name="Liberton M."/>
            <person name="Min H."/>
            <person name="Sherman L.A."/>
            <person name="Pakrasi H.B."/>
        </authorList>
    </citation>
    <scope>NUCLEOTIDE SEQUENCE [LARGE SCALE GENOMIC DNA]</scope>
    <source>
        <strain evidence="8">PCC 7822</strain>
    </source>
</reference>
<feature type="transmembrane region" description="Helical" evidence="6">
    <location>
        <begin position="124"/>
        <end position="143"/>
    </location>
</feature>
<keyword evidence="5 6" id="KW-0472">Membrane</keyword>
<dbReference type="RefSeq" id="WP_013322247.1">
    <property type="nucleotide sequence ID" value="NC_014501.1"/>
</dbReference>
<keyword evidence="8" id="KW-1185">Reference proteome</keyword>
<proteinExistence type="predicted"/>
<dbReference type="AlphaFoldDB" id="E0UDF1"/>
<keyword evidence="4 6" id="KW-1133">Transmembrane helix</keyword>
<evidence type="ECO:0000313" key="7">
    <source>
        <dbReference type="EMBL" id="ADN14142.1"/>
    </source>
</evidence>
<comment type="subcellular location">
    <subcellularLocation>
        <location evidence="1">Cell membrane</location>
        <topology evidence="1">Multi-pass membrane protein</topology>
    </subcellularLocation>
</comment>
<evidence type="ECO:0000256" key="4">
    <source>
        <dbReference type="ARBA" id="ARBA00022989"/>
    </source>
</evidence>
<dbReference type="HOGENOM" id="CLU_051659_0_0_3"/>
<feature type="transmembrane region" description="Helical" evidence="6">
    <location>
        <begin position="229"/>
        <end position="250"/>
    </location>
</feature>
<feature type="transmembrane region" description="Helical" evidence="6">
    <location>
        <begin position="150"/>
        <end position="171"/>
    </location>
</feature>
<dbReference type="OrthoDB" id="2542372at2"/>
<evidence type="ECO:0000256" key="1">
    <source>
        <dbReference type="ARBA" id="ARBA00004651"/>
    </source>
</evidence>
<dbReference type="STRING" id="497965.Cyan7822_2163"/>
<evidence type="ECO:0000256" key="2">
    <source>
        <dbReference type="ARBA" id="ARBA00022475"/>
    </source>
</evidence>
<evidence type="ECO:0000256" key="3">
    <source>
        <dbReference type="ARBA" id="ARBA00022692"/>
    </source>
</evidence>
<keyword evidence="3 6" id="KW-0812">Transmembrane</keyword>
<evidence type="ECO:0000256" key="5">
    <source>
        <dbReference type="ARBA" id="ARBA00023136"/>
    </source>
</evidence>
<feature type="transmembrane region" description="Helical" evidence="6">
    <location>
        <begin position="205"/>
        <end position="222"/>
    </location>
</feature>
<feature type="transmembrane region" description="Helical" evidence="6">
    <location>
        <begin position="270"/>
        <end position="296"/>
    </location>
</feature>
<evidence type="ECO:0000313" key="8">
    <source>
        <dbReference type="Proteomes" id="UP000008206"/>
    </source>
</evidence>
<feature type="transmembrane region" description="Helical" evidence="6">
    <location>
        <begin position="41"/>
        <end position="65"/>
    </location>
</feature>
<protein>
    <submittedName>
        <fullName evidence="7">Uncharacterized protein</fullName>
    </submittedName>
</protein>
<name>E0UDF1_GLOV7</name>
<dbReference type="GO" id="GO:0005886">
    <property type="term" value="C:plasma membrane"/>
    <property type="evidence" value="ECO:0007669"/>
    <property type="project" value="UniProtKB-SubCell"/>
</dbReference>
<dbReference type="eggNOG" id="COG0392">
    <property type="taxonomic scope" value="Bacteria"/>
</dbReference>
<dbReference type="Pfam" id="PF03706">
    <property type="entry name" value="LPG_synthase_TM"/>
    <property type="match status" value="1"/>
</dbReference>
<dbReference type="KEGG" id="cyj:Cyan7822_2163"/>